<feature type="compositionally biased region" description="Low complexity" evidence="1">
    <location>
        <begin position="684"/>
        <end position="698"/>
    </location>
</feature>
<dbReference type="RefSeq" id="XP_067921987.1">
    <property type="nucleotide sequence ID" value="XM_068066037.1"/>
</dbReference>
<feature type="region of interest" description="Disordered" evidence="1">
    <location>
        <begin position="370"/>
        <end position="397"/>
    </location>
</feature>
<dbReference type="Proteomes" id="UP000221165">
    <property type="component" value="Unassembled WGS sequence"/>
</dbReference>
<feature type="region of interest" description="Disordered" evidence="1">
    <location>
        <begin position="902"/>
        <end position="1051"/>
    </location>
</feature>
<feature type="region of interest" description="Disordered" evidence="1">
    <location>
        <begin position="38"/>
        <end position="189"/>
    </location>
</feature>
<feature type="compositionally biased region" description="Polar residues" evidence="1">
    <location>
        <begin position="282"/>
        <end position="296"/>
    </location>
</feature>
<gene>
    <name evidence="2" type="ORF">CSUI_005870</name>
</gene>
<name>A0A2C6KSB3_9APIC</name>
<feature type="region of interest" description="Disordered" evidence="1">
    <location>
        <begin position="506"/>
        <end position="541"/>
    </location>
</feature>
<reference evidence="2 3" key="1">
    <citation type="journal article" date="2017" name="Int. J. Parasitol.">
        <title>The genome of the protozoan parasite Cystoisospora suis and a reverse vaccinology approach to identify vaccine candidates.</title>
        <authorList>
            <person name="Palmieri N."/>
            <person name="Shrestha A."/>
            <person name="Ruttkowski B."/>
            <person name="Beck T."/>
            <person name="Vogl C."/>
            <person name="Tomley F."/>
            <person name="Blake D.P."/>
            <person name="Joachim A."/>
        </authorList>
    </citation>
    <scope>NUCLEOTIDE SEQUENCE [LARGE SCALE GENOMIC DNA]</scope>
    <source>
        <strain evidence="2 3">Wien I</strain>
    </source>
</reference>
<feature type="region of interest" description="Disordered" evidence="1">
    <location>
        <begin position="575"/>
        <end position="604"/>
    </location>
</feature>
<feature type="compositionally biased region" description="Polar residues" evidence="1">
    <location>
        <begin position="593"/>
        <end position="602"/>
    </location>
</feature>
<evidence type="ECO:0000313" key="2">
    <source>
        <dbReference type="EMBL" id="PHJ20297.1"/>
    </source>
</evidence>
<comment type="caution">
    <text evidence="2">The sequence shown here is derived from an EMBL/GenBank/DDBJ whole genome shotgun (WGS) entry which is preliminary data.</text>
</comment>
<dbReference type="AlphaFoldDB" id="A0A2C6KSB3"/>
<sequence length="1065" mass="109644">MYACMQYAELKENPAEFSSLLKSSSYAYHVTSRVYSSHYAGLPPSSGKQTGPKITHKGYSDSQSNEQAGDSERSFLAHHRHPGKHHVPRQPPQRVSHSSYSGEPAHRQSDHSSHSVGWPSKRAPPVRGTRREAEGPYPHVSRGKGAGNEPTIPHTRRRQRGGKEKYNDPLSFLESWEVSPEGSNETRNPPQVIRLTQETHMGNLALTAREEGGPTHFSHIAGAAQDRDTGNDFGQGKAVPKRRSEGSSNGLALEQQEGGERGFRLKPGDGEGVSSSEGEKQQMVSDQAHMQQLQAQHEQRLLQRDAARGGNQRLRGRGHRVGAGGNRCDSLHFSNSSTSTSTVSSMLSAPDSSAVRQSAHAIFSLKGPAGATSQLGGPGRDSVPIPGVSPLGHLPPSALSQLHKEMFSGSHSRAFVPGVFPGSGGPALSGRESAQNLSSGGQDAAGAKAGTNGTTDGTIRTQSSASGPAPGGFQADGVSCISQHPQWLLEKLRELQLQKQTVAEVTRRQQGAGNHAPASNALQGPSREHASGPTSLFGNLRDPRQTLSTLVQLNQWNPASVATLLTVLAGMGTGVKASESSSTPLPSPAAGTPGTTHTNNLHSAGGVGVSLLQAALPQARGSATLHHQNPQRHPQLQLRQSQRSPADADPKGEARGVLSRGCDTADVAALAARIVAQHRASLAGGAGAPSSAAGRQAGLPTPRSGPLAGGNGSGPASGDPATGWLQGGSGTIQQQELTRLRLRQFQALQESQKHLQRLLLQRQQGGGGSASIAAGMDLSGPGGYPETQMNSGLSSADSSARSVLSSVSAKAGRSSGMCGGGEAEASGSCSYAPSATARPAERVGVNGSVGKTFGVGKVDTDVTPPFLGGSALPIAGLSASARPGEKVSLPGAAELIQHFQQATRGSNGGQGNNAKIPAGSSSMSSTPTSAAPGPTSCPSPSRGDIIPGSPRAADLLSSGVSPSVRSLAGGGGQSDNTREAADLELRSPRNTRPGATEGPGGGGQGPLRSGPADRGSRQHYNRGGRGGGIGRRGAGRRGGGPGGKHRGGIWDMMDDNIMDVSTWSL</sequence>
<dbReference type="VEuPathDB" id="ToxoDB:CSUI_005870"/>
<feature type="region of interest" description="Disordered" evidence="1">
    <location>
        <begin position="684"/>
        <end position="728"/>
    </location>
</feature>
<keyword evidence="3" id="KW-1185">Reference proteome</keyword>
<accession>A0A2C6KSB3</accession>
<feature type="compositionally biased region" description="Polar residues" evidence="1">
    <location>
        <begin position="432"/>
        <end position="441"/>
    </location>
</feature>
<feature type="compositionally biased region" description="Basic and acidic residues" evidence="1">
    <location>
        <begin position="297"/>
        <end position="307"/>
    </location>
</feature>
<dbReference type="EMBL" id="MIGC01002896">
    <property type="protein sequence ID" value="PHJ20297.1"/>
    <property type="molecule type" value="Genomic_DNA"/>
</dbReference>
<feature type="compositionally biased region" description="Polar residues" evidence="1">
    <location>
        <begin position="625"/>
        <end position="644"/>
    </location>
</feature>
<proteinExistence type="predicted"/>
<feature type="compositionally biased region" description="Low complexity" evidence="1">
    <location>
        <begin position="917"/>
        <end position="941"/>
    </location>
</feature>
<dbReference type="GeneID" id="94429248"/>
<feature type="compositionally biased region" description="Basic and acidic residues" evidence="1">
    <location>
        <begin position="258"/>
        <end position="269"/>
    </location>
</feature>
<feature type="region of interest" description="Disordered" evidence="1">
    <location>
        <begin position="618"/>
        <end position="659"/>
    </location>
</feature>
<evidence type="ECO:0000256" key="1">
    <source>
        <dbReference type="SAM" id="MobiDB-lite"/>
    </source>
</evidence>
<feature type="region of interest" description="Disordered" evidence="1">
    <location>
        <begin position="423"/>
        <end position="471"/>
    </location>
</feature>
<feature type="compositionally biased region" description="Gly residues" evidence="1">
    <location>
        <begin position="1023"/>
        <end position="1042"/>
    </location>
</feature>
<feature type="region of interest" description="Disordered" evidence="1">
    <location>
        <begin position="769"/>
        <end position="798"/>
    </location>
</feature>
<protein>
    <submittedName>
        <fullName evidence="2">Uncharacterized protein</fullName>
    </submittedName>
</protein>
<evidence type="ECO:0000313" key="3">
    <source>
        <dbReference type="Proteomes" id="UP000221165"/>
    </source>
</evidence>
<feature type="compositionally biased region" description="Basic residues" evidence="1">
    <location>
        <begin position="76"/>
        <end position="88"/>
    </location>
</feature>
<feature type="compositionally biased region" description="Basic and acidic residues" evidence="1">
    <location>
        <begin position="976"/>
        <end position="987"/>
    </location>
</feature>
<feature type="region of interest" description="Disordered" evidence="1">
    <location>
        <begin position="811"/>
        <end position="839"/>
    </location>
</feature>
<feature type="region of interest" description="Disordered" evidence="1">
    <location>
        <begin position="222"/>
        <end position="333"/>
    </location>
</feature>
<organism evidence="2 3">
    <name type="scientific">Cystoisospora suis</name>
    <dbReference type="NCBI Taxonomy" id="483139"/>
    <lineage>
        <taxon>Eukaryota</taxon>
        <taxon>Sar</taxon>
        <taxon>Alveolata</taxon>
        <taxon>Apicomplexa</taxon>
        <taxon>Conoidasida</taxon>
        <taxon>Coccidia</taxon>
        <taxon>Eucoccidiorida</taxon>
        <taxon>Eimeriorina</taxon>
        <taxon>Sarcocystidae</taxon>
        <taxon>Cystoisospora</taxon>
    </lineage>
</organism>
<feature type="compositionally biased region" description="Low complexity" evidence="1">
    <location>
        <begin position="444"/>
        <end position="458"/>
    </location>
</feature>
<feature type="compositionally biased region" description="Basic and acidic residues" evidence="1">
    <location>
        <begin position="104"/>
        <end position="113"/>
    </location>
</feature>